<dbReference type="PANTHER" id="PTHR45973:SF9">
    <property type="entry name" value="LEUCINE-RICH REPEAT-CONTAINING PROTEIN 46"/>
    <property type="match status" value="1"/>
</dbReference>
<evidence type="ECO:0000259" key="6">
    <source>
        <dbReference type="PROSITE" id="PS50245"/>
    </source>
</evidence>
<dbReference type="PROSITE" id="PS51450">
    <property type="entry name" value="LRR"/>
    <property type="match status" value="1"/>
</dbReference>
<organism evidence="7 8">
    <name type="scientific">Marasmiellus scandens</name>
    <dbReference type="NCBI Taxonomy" id="2682957"/>
    <lineage>
        <taxon>Eukaryota</taxon>
        <taxon>Fungi</taxon>
        <taxon>Dikarya</taxon>
        <taxon>Basidiomycota</taxon>
        <taxon>Agaricomycotina</taxon>
        <taxon>Agaricomycetes</taxon>
        <taxon>Agaricomycetidae</taxon>
        <taxon>Agaricales</taxon>
        <taxon>Marasmiineae</taxon>
        <taxon>Omphalotaceae</taxon>
        <taxon>Marasmiellus</taxon>
    </lineage>
</organism>
<dbReference type="SUPFAM" id="SSF52058">
    <property type="entry name" value="L domain-like"/>
    <property type="match status" value="1"/>
</dbReference>
<feature type="domain" description="CAP-Gly" evidence="6">
    <location>
        <begin position="23"/>
        <end position="67"/>
    </location>
</feature>
<evidence type="ECO:0000313" key="7">
    <source>
        <dbReference type="EMBL" id="KAK7467508.1"/>
    </source>
</evidence>
<dbReference type="Gene3D" id="2.30.30.190">
    <property type="entry name" value="CAP Gly-rich-like domain"/>
    <property type="match status" value="1"/>
</dbReference>
<name>A0ABR1JZ00_9AGAR</name>
<evidence type="ECO:0000256" key="4">
    <source>
        <dbReference type="ARBA" id="ARBA00023069"/>
    </source>
</evidence>
<evidence type="ECO:0000256" key="2">
    <source>
        <dbReference type="ARBA" id="ARBA00022614"/>
    </source>
</evidence>
<keyword evidence="3" id="KW-0677">Repeat</keyword>
<dbReference type="Proteomes" id="UP001498398">
    <property type="component" value="Unassembled WGS sequence"/>
</dbReference>
<keyword evidence="2" id="KW-0433">Leucine-rich repeat</keyword>
<proteinExistence type="predicted"/>
<dbReference type="EMBL" id="JBANRG010000004">
    <property type="protein sequence ID" value="KAK7467508.1"/>
    <property type="molecule type" value="Genomic_DNA"/>
</dbReference>
<dbReference type="PROSITE" id="PS00845">
    <property type="entry name" value="CAP_GLY_1"/>
    <property type="match status" value="1"/>
</dbReference>
<dbReference type="InterPro" id="IPR001611">
    <property type="entry name" value="Leu-rich_rpt"/>
</dbReference>
<gene>
    <name evidence="7" type="ORF">VKT23_004562</name>
</gene>
<evidence type="ECO:0000256" key="3">
    <source>
        <dbReference type="ARBA" id="ARBA00022737"/>
    </source>
</evidence>
<evidence type="ECO:0000256" key="5">
    <source>
        <dbReference type="ARBA" id="ARBA00023273"/>
    </source>
</evidence>
<accession>A0ABR1JZ00</accession>
<evidence type="ECO:0000313" key="8">
    <source>
        <dbReference type="Proteomes" id="UP001498398"/>
    </source>
</evidence>
<dbReference type="InterPro" id="IPR050576">
    <property type="entry name" value="Cilia_flagella_integrity"/>
</dbReference>
<dbReference type="PANTHER" id="PTHR45973">
    <property type="entry name" value="PROTEIN PHOSPHATASE 1 REGULATORY SUBUNIT SDS22-RELATED"/>
    <property type="match status" value="1"/>
</dbReference>
<dbReference type="SUPFAM" id="SSF74924">
    <property type="entry name" value="Cap-Gly domain"/>
    <property type="match status" value="1"/>
</dbReference>
<dbReference type="SMART" id="SM01052">
    <property type="entry name" value="CAP_GLY"/>
    <property type="match status" value="1"/>
</dbReference>
<dbReference type="Pfam" id="PF01302">
    <property type="entry name" value="CAP_GLY"/>
    <property type="match status" value="1"/>
</dbReference>
<dbReference type="InterPro" id="IPR036859">
    <property type="entry name" value="CAP-Gly_dom_sf"/>
</dbReference>
<keyword evidence="8" id="KW-1185">Reference proteome</keyword>
<evidence type="ECO:0000256" key="1">
    <source>
        <dbReference type="ARBA" id="ARBA00004138"/>
    </source>
</evidence>
<sequence>MNLPNVGDRISYSGHLGTIKFIGNVDNTPGTWLGVEWDEPERGKHDGVKDGKRYFSCRIPNAGSFIRPSVNVIRGVSFLAALQSKYIEAFHGTSSQEKVTLGSSNGVIEVEAVNLDKIRGKFANLERLREVSLENELVARADTPGLIMETCPNIRGLNLSTSLLPSWLTVADIAVELPALQTLSLNRNRLQIPPNPGKMTSAFLGVTSLELNGTLTTWQEMQYIVSFMPKLLAVELGYNNISRMADNEHSTSPKCHITALNLDSNYIKDWKDLSCALSHYHHLERLVLTSNKIESIPSLEEHPPLGGLKYLSLTSNLLRQWKDIDTLALWCPALISLSLNGNPMTQHDWSDEARHARAFTIARIPSLKILDSTTITSKERTDCELFYLSWISQHFTFDGDPESVAYKTALIREHPRWEELCKRHGTPTTTNLRSSDRQDNLSSKLIEIQILLVLGSSPSKDDIGEMVITRILPTMTLKMLRAKTRKQLKCSKNANISLWLKMNDGSWNKLDTERDQQEVDWLGLENGSQLACCIH</sequence>
<dbReference type="InterPro" id="IPR032675">
    <property type="entry name" value="LRR_dom_sf"/>
</dbReference>
<comment type="subcellular location">
    <subcellularLocation>
        <location evidence="1">Cell projection</location>
        <location evidence="1">Cilium</location>
    </subcellularLocation>
</comment>
<dbReference type="PROSITE" id="PS50245">
    <property type="entry name" value="CAP_GLY_2"/>
    <property type="match status" value="1"/>
</dbReference>
<protein>
    <recommendedName>
        <fullName evidence="6">CAP-Gly domain-containing protein</fullName>
    </recommendedName>
</protein>
<keyword evidence="4" id="KW-0969">Cilium</keyword>
<dbReference type="Gene3D" id="3.80.10.10">
    <property type="entry name" value="Ribonuclease Inhibitor"/>
    <property type="match status" value="2"/>
</dbReference>
<reference evidence="7 8" key="1">
    <citation type="submission" date="2024-01" db="EMBL/GenBank/DDBJ databases">
        <title>A draft genome for the cacao thread blight pathogen Marasmiellus scandens.</title>
        <authorList>
            <person name="Baruah I.K."/>
            <person name="Leung J."/>
            <person name="Bukari Y."/>
            <person name="Amoako-Attah I."/>
            <person name="Meinhardt L.W."/>
            <person name="Bailey B.A."/>
            <person name="Cohen S.P."/>
        </authorList>
    </citation>
    <scope>NUCLEOTIDE SEQUENCE [LARGE SCALE GENOMIC DNA]</scope>
    <source>
        <strain evidence="7 8">GH-19</strain>
    </source>
</reference>
<comment type="caution">
    <text evidence="7">The sequence shown here is derived from an EMBL/GenBank/DDBJ whole genome shotgun (WGS) entry which is preliminary data.</text>
</comment>
<keyword evidence="5" id="KW-0966">Cell projection</keyword>
<dbReference type="InterPro" id="IPR000938">
    <property type="entry name" value="CAP-Gly_domain"/>
</dbReference>